<name>A0A7J7JVX2_BUGNE</name>
<dbReference type="Proteomes" id="UP000593567">
    <property type="component" value="Unassembled WGS sequence"/>
</dbReference>
<gene>
    <name evidence="1" type="ORF">EB796_012183</name>
</gene>
<accession>A0A7J7JVX2</accession>
<evidence type="ECO:0000313" key="1">
    <source>
        <dbReference type="EMBL" id="KAF6029496.1"/>
    </source>
</evidence>
<comment type="caution">
    <text evidence="1">The sequence shown here is derived from an EMBL/GenBank/DDBJ whole genome shotgun (WGS) entry which is preliminary data.</text>
</comment>
<dbReference type="EMBL" id="VXIV02001811">
    <property type="protein sequence ID" value="KAF6029496.1"/>
    <property type="molecule type" value="Genomic_DNA"/>
</dbReference>
<reference evidence="1" key="1">
    <citation type="submission" date="2020-06" db="EMBL/GenBank/DDBJ databases">
        <title>Draft genome of Bugula neritina, a colonial animal packing powerful symbionts and potential medicines.</title>
        <authorList>
            <person name="Rayko M."/>
        </authorList>
    </citation>
    <scope>NUCLEOTIDE SEQUENCE [LARGE SCALE GENOMIC DNA]</scope>
    <source>
        <strain evidence="1">Kwan_BN1</strain>
    </source>
</reference>
<dbReference type="AlphaFoldDB" id="A0A7J7JVX2"/>
<sequence>MHSVTTGLPYIYYINSRFSLLVMGACYVESNTTNYTSASLLISILVSELSPIRRCVVCGVVSLYCISKLLCCCISVYPGDGYCLLLLSCPRCQKGV</sequence>
<evidence type="ECO:0000313" key="2">
    <source>
        <dbReference type="Proteomes" id="UP000593567"/>
    </source>
</evidence>
<protein>
    <submittedName>
        <fullName evidence="1">Uncharacterized protein</fullName>
    </submittedName>
</protein>
<keyword evidence="2" id="KW-1185">Reference proteome</keyword>
<proteinExistence type="predicted"/>
<organism evidence="1 2">
    <name type="scientific">Bugula neritina</name>
    <name type="common">Brown bryozoan</name>
    <name type="synonym">Sertularia neritina</name>
    <dbReference type="NCBI Taxonomy" id="10212"/>
    <lineage>
        <taxon>Eukaryota</taxon>
        <taxon>Metazoa</taxon>
        <taxon>Spiralia</taxon>
        <taxon>Lophotrochozoa</taxon>
        <taxon>Bryozoa</taxon>
        <taxon>Gymnolaemata</taxon>
        <taxon>Cheilostomatida</taxon>
        <taxon>Flustrina</taxon>
        <taxon>Buguloidea</taxon>
        <taxon>Bugulidae</taxon>
        <taxon>Bugula</taxon>
    </lineage>
</organism>